<comment type="caution">
    <text evidence="2">The sequence shown here is derived from an EMBL/GenBank/DDBJ whole genome shotgun (WGS) entry which is preliminary data.</text>
</comment>
<protein>
    <submittedName>
        <fullName evidence="2">39828_t:CDS:1</fullName>
    </submittedName>
</protein>
<evidence type="ECO:0000313" key="3">
    <source>
        <dbReference type="Proteomes" id="UP000789901"/>
    </source>
</evidence>
<name>A0ABN7VGE1_GIGMA</name>
<reference evidence="2 3" key="1">
    <citation type="submission" date="2021-06" db="EMBL/GenBank/DDBJ databases">
        <authorList>
            <person name="Kallberg Y."/>
            <person name="Tangrot J."/>
            <person name="Rosling A."/>
        </authorList>
    </citation>
    <scope>NUCLEOTIDE SEQUENCE [LARGE SCALE GENOMIC DNA]</scope>
    <source>
        <strain evidence="2 3">120-4 pot B 10/14</strain>
    </source>
</reference>
<proteinExistence type="predicted"/>
<accession>A0ABN7VGE1</accession>
<evidence type="ECO:0000313" key="2">
    <source>
        <dbReference type="EMBL" id="CAG8764652.1"/>
    </source>
</evidence>
<organism evidence="2 3">
    <name type="scientific">Gigaspora margarita</name>
    <dbReference type="NCBI Taxonomy" id="4874"/>
    <lineage>
        <taxon>Eukaryota</taxon>
        <taxon>Fungi</taxon>
        <taxon>Fungi incertae sedis</taxon>
        <taxon>Mucoromycota</taxon>
        <taxon>Glomeromycotina</taxon>
        <taxon>Glomeromycetes</taxon>
        <taxon>Diversisporales</taxon>
        <taxon>Gigasporaceae</taxon>
        <taxon>Gigaspora</taxon>
    </lineage>
</organism>
<sequence>MSRRNNNKVNQWLNNPNNHFPSNSRGGSSQTNNQNTNKSSNKRISTAISSASSSYSPSTSSSQSSIQPPKRNELNRAEARRQNLMGYVGLVNKAAEGRGQNQVIKDHLKGMGKALKKANTDEAENHKKFIKREIKKREYQEEKKGLVPSQQERHGNNHAGQLVNYAEKKMDFNKLKKQQNQSTSSKGGS</sequence>
<feature type="region of interest" description="Disordered" evidence="1">
    <location>
        <begin position="1"/>
        <end position="73"/>
    </location>
</feature>
<dbReference type="Proteomes" id="UP000789901">
    <property type="component" value="Unassembled WGS sequence"/>
</dbReference>
<feature type="compositionally biased region" description="Polar residues" evidence="1">
    <location>
        <begin position="178"/>
        <end position="189"/>
    </location>
</feature>
<gene>
    <name evidence="2" type="ORF">GMARGA_LOCUS17884</name>
</gene>
<dbReference type="EMBL" id="CAJVQB010013819">
    <property type="protein sequence ID" value="CAG8764652.1"/>
    <property type="molecule type" value="Genomic_DNA"/>
</dbReference>
<feature type="compositionally biased region" description="Basic and acidic residues" evidence="1">
    <location>
        <begin position="135"/>
        <end position="155"/>
    </location>
</feature>
<evidence type="ECO:0000256" key="1">
    <source>
        <dbReference type="SAM" id="MobiDB-lite"/>
    </source>
</evidence>
<feature type="compositionally biased region" description="Low complexity" evidence="1">
    <location>
        <begin position="28"/>
        <end position="39"/>
    </location>
</feature>
<feature type="non-terminal residue" evidence="2">
    <location>
        <position position="189"/>
    </location>
</feature>
<feature type="compositionally biased region" description="Low complexity" evidence="1">
    <location>
        <begin position="45"/>
        <end position="68"/>
    </location>
</feature>
<feature type="compositionally biased region" description="Polar residues" evidence="1">
    <location>
        <begin position="7"/>
        <end position="27"/>
    </location>
</feature>
<feature type="region of interest" description="Disordered" evidence="1">
    <location>
        <begin position="135"/>
        <end position="189"/>
    </location>
</feature>
<keyword evidence="3" id="KW-1185">Reference proteome</keyword>